<dbReference type="Gramene" id="Bo6g074350.1">
    <property type="protein sequence ID" value="Bo6g074350.1"/>
    <property type="gene ID" value="Bo6g074350"/>
</dbReference>
<evidence type="ECO:0000313" key="1">
    <source>
        <dbReference type="EnsemblPlants" id="Bo6g074350.1"/>
    </source>
</evidence>
<reference evidence="1 2" key="1">
    <citation type="journal article" date="2014" name="Genome Biol.">
        <title>Transcriptome and methylome profiling reveals relics of genome dominance in the mesopolyploid Brassica oleracea.</title>
        <authorList>
            <person name="Parkin I.A."/>
            <person name="Koh C."/>
            <person name="Tang H."/>
            <person name="Robinson S.J."/>
            <person name="Kagale S."/>
            <person name="Clarke W.E."/>
            <person name="Town C.D."/>
            <person name="Nixon J."/>
            <person name="Krishnakumar V."/>
            <person name="Bidwell S.L."/>
            <person name="Denoeud F."/>
            <person name="Belcram H."/>
            <person name="Links M.G."/>
            <person name="Just J."/>
            <person name="Clarke C."/>
            <person name="Bender T."/>
            <person name="Huebert T."/>
            <person name="Mason A.S."/>
            <person name="Pires J.C."/>
            <person name="Barker G."/>
            <person name="Moore J."/>
            <person name="Walley P.G."/>
            <person name="Manoli S."/>
            <person name="Batley J."/>
            <person name="Edwards D."/>
            <person name="Nelson M.N."/>
            <person name="Wang X."/>
            <person name="Paterson A.H."/>
            <person name="King G."/>
            <person name="Bancroft I."/>
            <person name="Chalhoub B."/>
            <person name="Sharpe A.G."/>
        </authorList>
    </citation>
    <scope>NUCLEOTIDE SEQUENCE</scope>
    <source>
        <strain evidence="1 2">cv. TO1000</strain>
    </source>
</reference>
<dbReference type="AlphaFoldDB" id="A0A0D3CUG7"/>
<dbReference type="HOGENOM" id="CLU_091565_2_0_1"/>
<accession>A0A0D3CUG7</accession>
<name>A0A0D3CUG7_BRAOL</name>
<sequence length="178" mass="20887">MFIGFNIMIRLLRVNPYDTESSHTSIAEWTRESAWFEIKKGMDPAAEIRDSKRTKEYINMLSSVADSEYGITTRCPCGGSIIHEVRRKDEYDTLPGKRFFTCKNYEADGFHYRQPWVIGVEEQIERLTKRLEEVEVVINWVPEVNNHIQRLEAEVDNFTGHVYNLSMQVEVLEKLCFD</sequence>
<organism evidence="1 2">
    <name type="scientific">Brassica oleracea var. oleracea</name>
    <dbReference type="NCBI Taxonomy" id="109376"/>
    <lineage>
        <taxon>Eukaryota</taxon>
        <taxon>Viridiplantae</taxon>
        <taxon>Streptophyta</taxon>
        <taxon>Embryophyta</taxon>
        <taxon>Tracheophyta</taxon>
        <taxon>Spermatophyta</taxon>
        <taxon>Magnoliopsida</taxon>
        <taxon>eudicotyledons</taxon>
        <taxon>Gunneridae</taxon>
        <taxon>Pentapetalae</taxon>
        <taxon>rosids</taxon>
        <taxon>malvids</taxon>
        <taxon>Brassicales</taxon>
        <taxon>Brassicaceae</taxon>
        <taxon>Brassiceae</taxon>
        <taxon>Brassica</taxon>
    </lineage>
</organism>
<keyword evidence="2" id="KW-1185">Reference proteome</keyword>
<evidence type="ECO:0000313" key="2">
    <source>
        <dbReference type="Proteomes" id="UP000032141"/>
    </source>
</evidence>
<protein>
    <recommendedName>
        <fullName evidence="3">Zinc finger GRF-type domain-containing protein</fullName>
    </recommendedName>
</protein>
<dbReference type="Gene3D" id="1.20.5.170">
    <property type="match status" value="1"/>
</dbReference>
<dbReference type="EnsemblPlants" id="Bo6g074350.1">
    <property type="protein sequence ID" value="Bo6g074350.1"/>
    <property type="gene ID" value="Bo6g074350"/>
</dbReference>
<reference evidence="1" key="2">
    <citation type="submission" date="2015-03" db="UniProtKB">
        <authorList>
            <consortium name="EnsemblPlants"/>
        </authorList>
    </citation>
    <scope>IDENTIFICATION</scope>
</reference>
<evidence type="ECO:0008006" key="3">
    <source>
        <dbReference type="Google" id="ProtNLM"/>
    </source>
</evidence>
<dbReference type="Proteomes" id="UP000032141">
    <property type="component" value="Chromosome C6"/>
</dbReference>
<proteinExistence type="predicted"/>